<name>A0A511HPH6_9BACT</name>
<accession>A0A511HPH6</accession>
<dbReference type="InterPro" id="IPR047955">
    <property type="entry name" value="DrmC-like"/>
</dbReference>
<proteinExistence type="predicted"/>
<feature type="domain" description="PLD phosphodiesterase" evidence="1">
    <location>
        <begin position="190"/>
        <end position="217"/>
    </location>
</feature>
<evidence type="ECO:0000313" key="2">
    <source>
        <dbReference type="EMBL" id="GEL75265.1"/>
    </source>
</evidence>
<gene>
    <name evidence="2" type="ORF">MVI01_70490</name>
</gene>
<dbReference type="PANTHER" id="PTHR21248:SF22">
    <property type="entry name" value="PHOSPHOLIPASE D"/>
    <property type="match status" value="1"/>
</dbReference>
<dbReference type="GO" id="GO:0030572">
    <property type="term" value="F:phosphatidyltransferase activity"/>
    <property type="evidence" value="ECO:0007669"/>
    <property type="project" value="UniProtKB-ARBA"/>
</dbReference>
<dbReference type="RefSeq" id="WP_090495950.1">
    <property type="nucleotide sequence ID" value="NZ_BJVY01000066.1"/>
</dbReference>
<evidence type="ECO:0000259" key="1">
    <source>
        <dbReference type="PROSITE" id="PS50035"/>
    </source>
</evidence>
<dbReference type="NCBIfam" id="NF038319">
    <property type="entry name" value="DISARM_DrmC_I"/>
    <property type="match status" value="1"/>
</dbReference>
<dbReference type="GO" id="GO:0032049">
    <property type="term" value="P:cardiolipin biosynthetic process"/>
    <property type="evidence" value="ECO:0007669"/>
    <property type="project" value="UniProtKB-ARBA"/>
</dbReference>
<dbReference type="SMART" id="SM00155">
    <property type="entry name" value="PLDc"/>
    <property type="match status" value="1"/>
</dbReference>
<reference evidence="2 3" key="1">
    <citation type="submission" date="2019-07" db="EMBL/GenBank/DDBJ databases">
        <title>Whole genome shotgun sequence of Myxococcus virescens NBRC 100334.</title>
        <authorList>
            <person name="Hosoyama A."/>
            <person name="Uohara A."/>
            <person name="Ohji S."/>
            <person name="Ichikawa N."/>
        </authorList>
    </citation>
    <scope>NUCLEOTIDE SEQUENCE [LARGE SCALE GENOMIC DNA]</scope>
    <source>
        <strain evidence="2 3">NBRC 100334</strain>
    </source>
</reference>
<dbReference type="InterPro" id="IPR001736">
    <property type="entry name" value="PLipase_D/transphosphatidylase"/>
</dbReference>
<sequence length="253" mass="26893">MQALLDAVVDLVALVSPAKVRTVASALRGLTKPNAAPAANTLADTPAARAAVARVVAAWAQVQARGDEVAGMLLGASEARLRVERELSVELVWTGPTTRFVPTRRTEQVLLDLIASATTDLFLVSFVAYDVQSVVAALNEAGSRGVRLRVLIEASKEHGGTLDKDLVPKMRSSIPSAEVFTWRKRVEPFVDGKVHAKVAVVDGARAFITSANLTGHALEKNMEAGVLINGGPVPKTLSDHLQALIDVRIIDRA</sequence>
<dbReference type="SUPFAM" id="SSF56024">
    <property type="entry name" value="Phospholipase D/nuclease"/>
    <property type="match status" value="1"/>
</dbReference>
<dbReference type="CDD" id="cd09132">
    <property type="entry name" value="PLDc_unchar4"/>
    <property type="match status" value="1"/>
</dbReference>
<dbReference type="Gene3D" id="3.30.870.10">
    <property type="entry name" value="Endonuclease Chain A"/>
    <property type="match status" value="1"/>
</dbReference>
<protein>
    <recommendedName>
        <fullName evidence="1">PLD phosphodiesterase domain-containing protein</fullName>
    </recommendedName>
</protein>
<dbReference type="EMBL" id="BJVY01000066">
    <property type="protein sequence ID" value="GEL75265.1"/>
    <property type="molecule type" value="Genomic_DNA"/>
</dbReference>
<dbReference type="InterPro" id="IPR025202">
    <property type="entry name" value="PLD-like_dom"/>
</dbReference>
<dbReference type="Proteomes" id="UP000321224">
    <property type="component" value="Unassembled WGS sequence"/>
</dbReference>
<dbReference type="AlphaFoldDB" id="A0A511HPH6"/>
<dbReference type="PANTHER" id="PTHR21248">
    <property type="entry name" value="CARDIOLIPIN SYNTHASE"/>
    <property type="match status" value="1"/>
</dbReference>
<comment type="caution">
    <text evidence="2">The sequence shown here is derived from an EMBL/GenBank/DDBJ whole genome shotgun (WGS) entry which is preliminary data.</text>
</comment>
<organism evidence="2 3">
    <name type="scientific">Myxococcus virescens</name>
    <dbReference type="NCBI Taxonomy" id="83456"/>
    <lineage>
        <taxon>Bacteria</taxon>
        <taxon>Pseudomonadati</taxon>
        <taxon>Myxococcota</taxon>
        <taxon>Myxococcia</taxon>
        <taxon>Myxococcales</taxon>
        <taxon>Cystobacterineae</taxon>
        <taxon>Myxococcaceae</taxon>
        <taxon>Myxococcus</taxon>
    </lineage>
</organism>
<dbReference type="PROSITE" id="PS50035">
    <property type="entry name" value="PLD"/>
    <property type="match status" value="1"/>
</dbReference>
<dbReference type="Pfam" id="PF13091">
    <property type="entry name" value="PLDc_2"/>
    <property type="match status" value="1"/>
</dbReference>
<evidence type="ECO:0000313" key="3">
    <source>
        <dbReference type="Proteomes" id="UP000321224"/>
    </source>
</evidence>